<comment type="caution">
    <text evidence="1">The sequence shown here is derived from an EMBL/GenBank/DDBJ whole genome shotgun (WGS) entry which is preliminary data.</text>
</comment>
<evidence type="ECO:0000313" key="2">
    <source>
        <dbReference type="Proteomes" id="UP000634229"/>
    </source>
</evidence>
<dbReference type="Proteomes" id="UP000634229">
    <property type="component" value="Unassembled WGS sequence"/>
</dbReference>
<evidence type="ECO:0008006" key="3">
    <source>
        <dbReference type="Google" id="ProtNLM"/>
    </source>
</evidence>
<dbReference type="RefSeq" id="WP_201883254.1">
    <property type="nucleotide sequence ID" value="NZ_JAERRF010000056.1"/>
</dbReference>
<protein>
    <recommendedName>
        <fullName evidence="3">LysR family transcriptional regulator</fullName>
    </recommendedName>
</protein>
<dbReference type="EMBL" id="JAERRF010000056">
    <property type="protein sequence ID" value="MBL1102661.1"/>
    <property type="molecule type" value="Genomic_DNA"/>
</dbReference>
<gene>
    <name evidence="1" type="ORF">JK363_40005</name>
</gene>
<reference evidence="1 2" key="1">
    <citation type="submission" date="2021-01" db="EMBL/GenBank/DDBJ databases">
        <title>WGS of actinomycetes isolated from Thailand.</title>
        <authorList>
            <person name="Thawai C."/>
        </authorList>
    </citation>
    <scope>NUCLEOTIDE SEQUENCE [LARGE SCALE GENOMIC DNA]</scope>
    <source>
        <strain evidence="1 2">CA1R205</strain>
    </source>
</reference>
<sequence length="83" mass="9098">MLLRLAYPGVSSAFAMLCLLPMTDQDTDAEILALRNPITVLERQLGNEKIRFTPSGRAFLAALLHRMPLHVSAASSTHTRHAA</sequence>
<organism evidence="1 2">
    <name type="scientific">Streptomyces coffeae</name>
    <dbReference type="NCBI Taxonomy" id="621382"/>
    <lineage>
        <taxon>Bacteria</taxon>
        <taxon>Bacillati</taxon>
        <taxon>Actinomycetota</taxon>
        <taxon>Actinomycetes</taxon>
        <taxon>Kitasatosporales</taxon>
        <taxon>Streptomycetaceae</taxon>
        <taxon>Streptomyces</taxon>
    </lineage>
</organism>
<accession>A0ABS1NRC7</accession>
<proteinExistence type="predicted"/>
<keyword evidence="2" id="KW-1185">Reference proteome</keyword>
<evidence type="ECO:0000313" key="1">
    <source>
        <dbReference type="EMBL" id="MBL1102661.1"/>
    </source>
</evidence>
<name>A0ABS1NRC7_9ACTN</name>